<evidence type="ECO:0000313" key="2">
    <source>
        <dbReference type="Proteomes" id="UP000184476"/>
    </source>
</evidence>
<sequence>MRTGRPLRVDLSLRTALCPNSPIAVFKMRRPYVQSLHSKTTRDARIGTRQILCSFCPVLPLMIEAHIHGIRGGI</sequence>
<evidence type="ECO:0000313" key="1">
    <source>
        <dbReference type="EMBL" id="SHE52596.1"/>
    </source>
</evidence>
<proteinExistence type="predicted"/>
<organism evidence="1 2">
    <name type="scientific">Seinonella peptonophila</name>
    <dbReference type="NCBI Taxonomy" id="112248"/>
    <lineage>
        <taxon>Bacteria</taxon>
        <taxon>Bacillati</taxon>
        <taxon>Bacillota</taxon>
        <taxon>Bacilli</taxon>
        <taxon>Bacillales</taxon>
        <taxon>Thermoactinomycetaceae</taxon>
        <taxon>Seinonella</taxon>
    </lineage>
</organism>
<dbReference type="Proteomes" id="UP000184476">
    <property type="component" value="Unassembled WGS sequence"/>
</dbReference>
<gene>
    <name evidence="1" type="ORF">SAMN05444392_101850</name>
</gene>
<dbReference type="EMBL" id="FQVL01000001">
    <property type="protein sequence ID" value="SHE52596.1"/>
    <property type="molecule type" value="Genomic_DNA"/>
</dbReference>
<protein>
    <submittedName>
        <fullName evidence="1">Uncharacterized protein</fullName>
    </submittedName>
</protein>
<dbReference type="AlphaFoldDB" id="A0A1M4U7L1"/>
<accession>A0A1M4U7L1</accession>
<reference evidence="1 2" key="1">
    <citation type="submission" date="2016-11" db="EMBL/GenBank/DDBJ databases">
        <authorList>
            <person name="Jaros S."/>
            <person name="Januszkiewicz K."/>
            <person name="Wedrychowicz H."/>
        </authorList>
    </citation>
    <scope>NUCLEOTIDE SEQUENCE [LARGE SCALE GENOMIC DNA]</scope>
    <source>
        <strain evidence="1 2">DSM 44666</strain>
    </source>
</reference>
<name>A0A1M4U7L1_9BACL</name>
<keyword evidence="2" id="KW-1185">Reference proteome</keyword>